<dbReference type="Pfam" id="PF00085">
    <property type="entry name" value="Thioredoxin"/>
    <property type="match status" value="1"/>
</dbReference>
<dbReference type="InterPro" id="IPR028073">
    <property type="entry name" value="PHTB1_N_dom"/>
</dbReference>
<keyword evidence="7" id="KW-0631">Potassium channel</keyword>
<keyword evidence="5" id="KW-0633">Potassium transport</keyword>
<dbReference type="SUPFAM" id="SSF52833">
    <property type="entry name" value="Thioredoxin-like"/>
    <property type="match status" value="3"/>
</dbReference>
<dbReference type="InterPro" id="IPR055364">
    <property type="entry name" value="PTHB1_CtH_dom"/>
</dbReference>
<evidence type="ECO:0000256" key="15">
    <source>
        <dbReference type="ARBA" id="ARBA00023303"/>
    </source>
</evidence>
<evidence type="ECO:0000256" key="5">
    <source>
        <dbReference type="ARBA" id="ARBA00022538"/>
    </source>
</evidence>
<keyword evidence="15" id="KW-0407">Ion channel</keyword>
<evidence type="ECO:0000256" key="13">
    <source>
        <dbReference type="ARBA" id="ARBA00023136"/>
    </source>
</evidence>
<dbReference type="PROSITE" id="PS50003">
    <property type="entry name" value="PH_DOMAIN"/>
    <property type="match status" value="1"/>
</dbReference>
<evidence type="ECO:0000256" key="19">
    <source>
        <dbReference type="SAM" id="Phobius"/>
    </source>
</evidence>
<keyword evidence="8" id="KW-0851">Voltage-gated channel</keyword>
<evidence type="ECO:0000256" key="14">
    <source>
        <dbReference type="ARBA" id="ARBA00023180"/>
    </source>
</evidence>
<dbReference type="CDD" id="cd03070">
    <property type="entry name" value="PDI_b_ERp44"/>
    <property type="match status" value="1"/>
</dbReference>
<evidence type="ECO:0000259" key="20">
    <source>
        <dbReference type="PROSITE" id="PS50003"/>
    </source>
</evidence>
<dbReference type="Pfam" id="PF00520">
    <property type="entry name" value="Ion_trans"/>
    <property type="match status" value="1"/>
</dbReference>
<dbReference type="SUPFAM" id="SSF51206">
    <property type="entry name" value="cAMP-binding domain-like"/>
    <property type="match status" value="1"/>
</dbReference>
<dbReference type="InterPro" id="IPR005821">
    <property type="entry name" value="Ion_trans_dom"/>
</dbReference>
<evidence type="ECO:0000256" key="2">
    <source>
        <dbReference type="ARBA" id="ARBA00004170"/>
    </source>
</evidence>
<dbReference type="InterPro" id="IPR018490">
    <property type="entry name" value="cNMP-bd_dom_sf"/>
</dbReference>
<evidence type="ECO:0000256" key="12">
    <source>
        <dbReference type="ARBA" id="ARBA00023065"/>
    </source>
</evidence>
<feature type="domain" description="Thioredoxin" evidence="22">
    <location>
        <begin position="763"/>
        <end position="890"/>
    </location>
</feature>
<dbReference type="Gene3D" id="3.40.30.10">
    <property type="entry name" value="Glutaredoxin"/>
    <property type="match status" value="3"/>
</dbReference>
<feature type="transmembrane region" description="Helical" evidence="19">
    <location>
        <begin position="12"/>
        <end position="33"/>
    </location>
</feature>
<reference evidence="23" key="1">
    <citation type="journal article" date="2020" name="J Insects Food Feed">
        <title>The yellow mealworm (Tenebrio molitor) genome: a resource for the emerging insects as food and feed industry.</title>
        <authorList>
            <person name="Eriksson T."/>
            <person name="Andere A."/>
            <person name="Kelstrup H."/>
            <person name="Emery V."/>
            <person name="Picard C."/>
        </authorList>
    </citation>
    <scope>NUCLEOTIDE SEQUENCE</scope>
    <source>
        <strain evidence="23">Stoneville</strain>
        <tissue evidence="23">Whole head</tissue>
    </source>
</reference>
<evidence type="ECO:0000256" key="6">
    <source>
        <dbReference type="ARBA" id="ARBA00022692"/>
    </source>
</evidence>
<keyword evidence="4" id="KW-0813">Transport</keyword>
<dbReference type="InterPro" id="IPR000595">
    <property type="entry name" value="cNMP-bd_dom"/>
</dbReference>
<dbReference type="InterPro" id="IPR055362">
    <property type="entry name" value="PTHB1_pf_dom"/>
</dbReference>
<dbReference type="SMART" id="SM00100">
    <property type="entry name" value="cNMP"/>
    <property type="match status" value="1"/>
</dbReference>
<evidence type="ECO:0000256" key="7">
    <source>
        <dbReference type="ARBA" id="ARBA00022826"/>
    </source>
</evidence>
<feature type="region of interest" description="Disordered" evidence="18">
    <location>
        <begin position="2210"/>
        <end position="2255"/>
    </location>
</feature>
<keyword evidence="11" id="KW-0333">Golgi apparatus</keyword>
<reference evidence="23" key="2">
    <citation type="submission" date="2021-08" db="EMBL/GenBank/DDBJ databases">
        <authorList>
            <person name="Eriksson T."/>
        </authorList>
    </citation>
    <scope>NUCLEOTIDE SEQUENCE</scope>
    <source>
        <strain evidence="23">Stoneville</strain>
        <tissue evidence="23">Whole head</tissue>
    </source>
</reference>
<dbReference type="InterPro" id="IPR055363">
    <property type="entry name" value="PTHB1_hp_dom"/>
</dbReference>
<evidence type="ECO:0000256" key="3">
    <source>
        <dbReference type="ARBA" id="ARBA00004198"/>
    </source>
</evidence>
<dbReference type="FunFam" id="2.30.29.30:FF:000085">
    <property type="entry name" value="Pleckstrin homology domain-containing family A member 8"/>
    <property type="match status" value="1"/>
</dbReference>
<dbReference type="Gene3D" id="2.60.120.10">
    <property type="entry name" value="Jelly Rolls"/>
    <property type="match status" value="1"/>
</dbReference>
<keyword evidence="17" id="KW-0175">Coiled coil</keyword>
<dbReference type="InterPro" id="IPR036249">
    <property type="entry name" value="Thioredoxin-like_sf"/>
</dbReference>
<dbReference type="PRINTS" id="PR01470">
    <property type="entry name" value="ERGCHANNEL"/>
</dbReference>
<organism evidence="23 24">
    <name type="scientific">Tenebrio molitor</name>
    <name type="common">Yellow mealworm beetle</name>
    <dbReference type="NCBI Taxonomy" id="7067"/>
    <lineage>
        <taxon>Eukaryota</taxon>
        <taxon>Metazoa</taxon>
        <taxon>Ecdysozoa</taxon>
        <taxon>Arthropoda</taxon>
        <taxon>Hexapoda</taxon>
        <taxon>Insecta</taxon>
        <taxon>Pterygota</taxon>
        <taxon>Neoptera</taxon>
        <taxon>Endopterygota</taxon>
        <taxon>Coleoptera</taxon>
        <taxon>Polyphaga</taxon>
        <taxon>Cucujiformia</taxon>
        <taxon>Tenebrionidae</taxon>
        <taxon>Tenebrio</taxon>
    </lineage>
</organism>
<dbReference type="FunFam" id="1.10.1200.260:FF:000002">
    <property type="entry name" value="Potassium voltage-gated channel subfamily H member 8"/>
    <property type="match status" value="1"/>
</dbReference>
<feature type="transmembrane region" description="Helical" evidence="19">
    <location>
        <begin position="130"/>
        <end position="152"/>
    </location>
</feature>
<dbReference type="InterPro" id="IPR041870">
    <property type="entry name" value="ERp44_PDI_b_1"/>
</dbReference>
<dbReference type="Pfam" id="PF23337">
    <property type="entry name" value="PTHB1_pf"/>
    <property type="match status" value="1"/>
</dbReference>
<dbReference type="SUPFAM" id="SSF81324">
    <property type="entry name" value="Voltage-gated potassium channels"/>
    <property type="match status" value="1"/>
</dbReference>
<evidence type="ECO:0000256" key="1">
    <source>
        <dbReference type="ARBA" id="ARBA00004141"/>
    </source>
</evidence>
<feature type="domain" description="PH" evidence="20">
    <location>
        <begin position="1240"/>
        <end position="1335"/>
    </location>
</feature>
<dbReference type="PANTHER" id="PTHR20991:SF0">
    <property type="entry name" value="PROTEIN PTHB1"/>
    <property type="match status" value="1"/>
</dbReference>
<evidence type="ECO:0000256" key="4">
    <source>
        <dbReference type="ARBA" id="ARBA00022448"/>
    </source>
</evidence>
<dbReference type="PROSITE" id="PS50042">
    <property type="entry name" value="CNMP_BINDING_3"/>
    <property type="match status" value="1"/>
</dbReference>
<name>A0A8J6HBV1_TENMO</name>
<dbReference type="GO" id="GO:0005249">
    <property type="term" value="F:voltage-gated potassium channel activity"/>
    <property type="evidence" value="ECO:0007669"/>
    <property type="project" value="InterPro"/>
</dbReference>
<dbReference type="InterPro" id="IPR041862">
    <property type="entry name" value="ERp44_PDI_b_2"/>
</dbReference>
<dbReference type="InterPro" id="IPR013766">
    <property type="entry name" value="Thioredoxin_domain"/>
</dbReference>
<dbReference type="InterPro" id="IPR001849">
    <property type="entry name" value="PH_domain"/>
</dbReference>
<feature type="region of interest" description="Disordered" evidence="18">
    <location>
        <begin position="408"/>
        <end position="456"/>
    </location>
</feature>
<dbReference type="Pfam" id="PF23338">
    <property type="entry name" value="PTHB1_hp"/>
    <property type="match status" value="1"/>
</dbReference>
<dbReference type="GO" id="GO:0034702">
    <property type="term" value="C:monoatomic ion channel complex"/>
    <property type="evidence" value="ECO:0007669"/>
    <property type="project" value="UniProtKB-KW"/>
</dbReference>
<dbReference type="PROSITE" id="PS51352">
    <property type="entry name" value="THIOREDOXIN_2"/>
    <property type="match status" value="1"/>
</dbReference>
<dbReference type="Pfam" id="PF13848">
    <property type="entry name" value="Thioredoxin_6"/>
    <property type="match status" value="1"/>
</dbReference>
<keyword evidence="6 19" id="KW-0812">Transmembrane</keyword>
<evidence type="ECO:0000313" key="23">
    <source>
        <dbReference type="EMBL" id="KAH0811376.1"/>
    </source>
</evidence>
<dbReference type="CDD" id="cd03072">
    <property type="entry name" value="PDI_b'_ERp44"/>
    <property type="match status" value="1"/>
</dbReference>
<dbReference type="Proteomes" id="UP000719412">
    <property type="component" value="Unassembled WGS sequence"/>
</dbReference>
<sequence length="2255" mass="255105">MDRYSQYSAMILTLLMLSFTLVAHWLACIWYVIAEKEVETELGTAQTCVESIGFCEQEVIRRKLLCWMDSRELIRNYHSCEWPGQIGVGPRDNSIKTSYSKQKTLNLSWIHTLAERLKLPDVSNVSKTDAYVTALYFTCSSLTSVGFGNVSANTTSEKIFSICVMLIGALMHAVVFGNVTAIIQRMYSRRSLYQTKWRDLKDFFTLHQIPKELKQRMQDYFQTIWSLNHGIDIHETLKEFPEELRGDVSMHLHREILQLPIFEEASQGCLKLLSLHIRNNFCAPGEYLIHKGDALSYIYYICNGSMEVVQNSMVVAILGKGDLVGSDINLHLQNSSNGPPGGEPARMGANNDIIIKSSSDVRALTYCDLKCIYMQGLVDVLRLYPEYQKQFANDIQHDLTFNVREGYEAEQESDANGMPSLTLPSISEDDENLHEEGETSPLSPNRSPLHAVSNSPRHAKYNLRLQEFHDNVTRNRPRLGGVATNHLAMLRERVERQRSVVMPHHAKSNNSLEDVNCDMKSDVENTRNSVDRLDTQITTLHQDVATLSMEVRNAIQALQEMTTPSSCGGSVHYSVHSNPNLHHTGSGNGILARSTSHPPEMFYWEESSSPPPLAFRPFPTFADKDTQTDDELIRRYVTRNPRKVLEMLGLDAEKILSKAKIRKSFSIPDDSAQLNVQSRNCFNSQLEDVAVDIDDETDDGKGEDCPFLWDHDPVDARNFQLFEPITPQNSLLKFNKSNHAESNVRLQIFNNRPEQLLHQQLPPKVRSLVYVFYNPTDSGAVQLTQDNLDMTLASNELVFINFYAEWCRFSNILMPIFDEAADKIALEFPEAGKVVMGKVDCDKEGSVATRFHITKYPTLKVIRNGQPAKREYRGERSHEAFLKFVKKQLEDPIKEFKNLRELSDLESDKRVVIGYFDRRDQPEYNIFRRVATNVKDDCLFYVGFDEASRTMHPAGQPIIVFRPDRERSNDLDETYTGSLKNFDELHIWVSEKCVPLVREITFENAEELTEEGLPFLILFHSPDDKESIKRFTEIVQTDLLSEKQSINFLTADGKKFAHPLHHLGKNEKDLPLIAIDSFRHMYLFPDYKDMEVPGKLKQFIQDLYSGKLHREFHYGPDSDDASSQKAPTLPPENCAEDSTTRFFTNFYFFIRLNKNVIKSNKFGDVTEVEPLLLQPLSLQQRMQKYSSRLLSQLPKPSPLFTMSSSKPQGPKPHSLFMENPFSSENNNNTFIITFAVSIDAKVMEGVLWKWTNYWNGWQTRWFILENGVLTYYKSQEEVNQGCKGSMKVQACEINVNPIDSTRLDLVIPGEQHMYLRAATSQERQQWLVALGSAKACVHKRTRNDPSEFKVNNNCEPNPDALKTKKSELRLYCDLLMQQVHVIKNAASGEKGPEVEKMDDATRLLGATCDTFIKTLEECMKLSSANIIYEMSPNNDVILPPSTVNPSSKKKHFARSNSADSKLRTFWSTSCEDEEFFDQNSLLVTKLNSASDFVVTGSHNGILRIFKQSCEKSDSNSLTGYKPADLLIESMLKEPILQIGLFTTGVQNMLQLLYEHKLRRSAYCFNAGPFGGTQNRDFVCVQSLDGLLTFFEQESFAFCCFLPEFLLPGPMVFVRRSDSFVTANSDWHIASFNDWRFNLGESVIDLDVVDDPSCKENFIVVLGERNIFCLSDIGKLKYMKRLEFSPICFTNYSLNDQIMSLVVSETNNLLIYQNTSLKWSAQLQTLPISLKRAFTATINGVLVSLSAEGRLECSYLGTEPSLFVAPPLTVQDLDFDKAGVELASLYKIIKNSYSNDIKVTNASAERELALNVSVSDTPTSAAAVKTAINNQMCSISIDILPQAQFEEVQIAVLAQHPLKIEPPLEFFHNLSDKASMTCSAFVEGVGEVASLNVQVVASFVSNLGVPRSVTRSAVLPLSLVAAPCPPLKDGDCRVTLNINQSPAALSVLFPEYILSGTSSAVAFKSFEGKVVTVLLAKSSERYRLQSDSFASLNLFIEQMVYRLQKHYANKSDFAITFSSPLPIIEPLQYVNRHFQSRQKVVLLQDQLTQLSSQFRLIQKRLISKFKVKNPTPLSNLELLLDDTFAEISNLTKQIAEEKDNLVRSQTELSCALHVLVNLIKLTDGNNNVAGLIESTFSPLVYDLDGQNWEDVVDASLCYLLRTILAKSEKDKLRAAHTSFDEVKDVSKLEKHFTQVLERVPKGALLETHFPLDEEKPEDGVDDGDGETVPVGSQIGESSSRLLSARQGLLRKRHKNE</sequence>
<keyword evidence="13 19" id="KW-0472">Membrane</keyword>
<dbReference type="FunFam" id="2.60.120.10:FF:000097">
    <property type="entry name" value="Eag-like K[+] channel, isoform B"/>
    <property type="match status" value="1"/>
</dbReference>
<dbReference type="CDD" id="cd01247">
    <property type="entry name" value="PH_FAPP1_FAPP2"/>
    <property type="match status" value="1"/>
</dbReference>
<keyword evidence="12" id="KW-0406">Ion transport</keyword>
<keyword evidence="10 19" id="KW-1133">Transmembrane helix</keyword>
<accession>A0A8J6HBV1</accession>
<keyword evidence="9" id="KW-0630">Potassium</keyword>
<evidence type="ECO:0000256" key="17">
    <source>
        <dbReference type="SAM" id="Coils"/>
    </source>
</evidence>
<dbReference type="Pfam" id="PF00169">
    <property type="entry name" value="PH"/>
    <property type="match status" value="1"/>
</dbReference>
<dbReference type="SMART" id="SM00233">
    <property type="entry name" value="PH"/>
    <property type="match status" value="1"/>
</dbReference>
<dbReference type="Gene3D" id="1.10.1200.260">
    <property type="match status" value="1"/>
</dbReference>
<dbReference type="EMBL" id="JABDTM020026849">
    <property type="protein sequence ID" value="KAH0811376.1"/>
    <property type="molecule type" value="Genomic_DNA"/>
</dbReference>
<evidence type="ECO:0000256" key="18">
    <source>
        <dbReference type="SAM" id="MobiDB-lite"/>
    </source>
</evidence>
<dbReference type="Gene3D" id="1.10.287.70">
    <property type="match status" value="1"/>
</dbReference>
<dbReference type="GO" id="GO:0005794">
    <property type="term" value="C:Golgi apparatus"/>
    <property type="evidence" value="ECO:0007669"/>
    <property type="project" value="UniProtKB-SubCell"/>
</dbReference>
<proteinExistence type="predicted"/>
<dbReference type="Pfam" id="PF14728">
    <property type="entry name" value="PTHB1_GAE"/>
    <property type="match status" value="1"/>
</dbReference>
<evidence type="ECO:0000256" key="16">
    <source>
        <dbReference type="ARBA" id="ARBA00034430"/>
    </source>
</evidence>
<feature type="region of interest" description="Disordered" evidence="18">
    <location>
        <begin position="1115"/>
        <end position="1134"/>
    </location>
</feature>
<feature type="compositionally biased region" description="Polar residues" evidence="18">
    <location>
        <begin position="440"/>
        <end position="456"/>
    </location>
</feature>
<keyword evidence="24" id="KW-1185">Reference proteome</keyword>
<gene>
    <name evidence="23" type="ORF">GEV33_011415</name>
</gene>
<dbReference type="InterPro" id="IPR011993">
    <property type="entry name" value="PH-like_dom_sf"/>
</dbReference>
<dbReference type="InterPro" id="IPR003967">
    <property type="entry name" value="K_chnl_volt-dep_ERG"/>
</dbReference>
<dbReference type="GO" id="GO:0060271">
    <property type="term" value="P:cilium assembly"/>
    <property type="evidence" value="ECO:0007669"/>
    <property type="project" value="TreeGrafter"/>
</dbReference>
<evidence type="ECO:0000313" key="24">
    <source>
        <dbReference type="Proteomes" id="UP000719412"/>
    </source>
</evidence>
<dbReference type="InterPro" id="IPR014710">
    <property type="entry name" value="RmlC-like_jellyroll"/>
</dbReference>
<keyword evidence="14" id="KW-0325">Glycoprotein</keyword>
<protein>
    <submittedName>
        <fullName evidence="23">Uncharacterized protein</fullName>
    </submittedName>
</protein>
<dbReference type="CDD" id="cd00038">
    <property type="entry name" value="CAP_ED"/>
    <property type="match status" value="1"/>
</dbReference>
<dbReference type="Pfam" id="PF14727">
    <property type="entry name" value="PHTB1_N"/>
    <property type="match status" value="3"/>
</dbReference>
<dbReference type="Gene3D" id="2.30.29.30">
    <property type="entry name" value="Pleckstrin-homology domain (PH domain)/Phosphotyrosine-binding domain (PTB)"/>
    <property type="match status" value="1"/>
</dbReference>
<comment type="subcellular location">
    <subcellularLocation>
        <location evidence="3">Golgi apparatus</location>
        <location evidence="3">trans-Golgi network membrane</location>
    </subcellularLocation>
    <subcellularLocation>
        <location evidence="1">Membrane</location>
        <topology evidence="1">Multi-pass membrane protein</topology>
    </subcellularLocation>
    <subcellularLocation>
        <location evidence="2">Membrane</location>
        <topology evidence="2">Peripheral membrane protein</topology>
    </subcellularLocation>
</comment>
<dbReference type="SUPFAM" id="SSF50729">
    <property type="entry name" value="PH domain-like"/>
    <property type="match status" value="1"/>
</dbReference>
<evidence type="ECO:0000259" key="21">
    <source>
        <dbReference type="PROSITE" id="PS50042"/>
    </source>
</evidence>
<feature type="transmembrane region" description="Helical" evidence="19">
    <location>
        <begin position="159"/>
        <end position="183"/>
    </location>
</feature>
<dbReference type="Pfam" id="PF23339">
    <property type="entry name" value="PTHB1_CtH"/>
    <property type="match status" value="1"/>
</dbReference>
<evidence type="ECO:0000256" key="10">
    <source>
        <dbReference type="ARBA" id="ARBA00022989"/>
    </source>
</evidence>
<feature type="coiled-coil region" evidence="17">
    <location>
        <begin position="2072"/>
        <end position="2106"/>
    </location>
</feature>
<evidence type="ECO:0000256" key="8">
    <source>
        <dbReference type="ARBA" id="ARBA00022882"/>
    </source>
</evidence>
<dbReference type="InterPro" id="IPR028074">
    <property type="entry name" value="PHTB1_GAE_dom"/>
</dbReference>
<dbReference type="PANTHER" id="PTHR20991">
    <property type="entry name" value="PARATHYROID HORMONE-RESPONSIVE B1 GENE"/>
    <property type="match status" value="1"/>
</dbReference>
<comment type="catalytic activity">
    <reaction evidence="16">
        <text>K(+)(in) = K(+)(out)</text>
        <dbReference type="Rhea" id="RHEA:29463"/>
        <dbReference type="ChEBI" id="CHEBI:29103"/>
    </reaction>
</comment>
<feature type="domain" description="Cyclic nucleotide-binding" evidence="21">
    <location>
        <begin position="261"/>
        <end position="325"/>
    </location>
</feature>
<dbReference type="InterPro" id="IPR026511">
    <property type="entry name" value="PTHB1"/>
</dbReference>
<evidence type="ECO:0000256" key="11">
    <source>
        <dbReference type="ARBA" id="ARBA00023034"/>
    </source>
</evidence>
<dbReference type="GO" id="GO:0034464">
    <property type="term" value="C:BBSome"/>
    <property type="evidence" value="ECO:0007669"/>
    <property type="project" value="InterPro"/>
</dbReference>
<feature type="compositionally biased region" description="Acidic residues" evidence="18">
    <location>
        <begin position="2213"/>
        <end position="2224"/>
    </location>
</feature>
<comment type="caution">
    <text evidence="23">The sequence shown here is derived from an EMBL/GenBank/DDBJ whole genome shotgun (WGS) entry which is preliminary data.</text>
</comment>
<evidence type="ECO:0000256" key="9">
    <source>
        <dbReference type="ARBA" id="ARBA00022958"/>
    </source>
</evidence>
<evidence type="ECO:0000259" key="22">
    <source>
        <dbReference type="PROSITE" id="PS51352"/>
    </source>
</evidence>